<comment type="similarity">
    <text evidence="1">Belongs to the GerABKA family.</text>
</comment>
<dbReference type="InterPro" id="IPR050768">
    <property type="entry name" value="UPF0353/GerABKA_families"/>
</dbReference>
<evidence type="ECO:0000256" key="3">
    <source>
        <dbReference type="SAM" id="Phobius"/>
    </source>
</evidence>
<proteinExistence type="inferred from homology"/>
<dbReference type="eggNOG" id="COG0697">
    <property type="taxonomic scope" value="Bacteria"/>
</dbReference>
<dbReference type="PIRSF" id="PIRSF005690">
    <property type="entry name" value="GerBA"/>
    <property type="match status" value="1"/>
</dbReference>
<comment type="caution">
    <text evidence="4">The sequence shown here is derived from an EMBL/GenBank/DDBJ whole genome shotgun (WGS) entry which is preliminary data.</text>
</comment>
<reference evidence="4" key="1">
    <citation type="submission" date="2013-03" db="EMBL/GenBank/DDBJ databases">
        <title>Draft genome sequence of the hydrogen-ethanol-producing anaerobic alkalithermophilic Caloramator celere.</title>
        <authorList>
            <person name="Ciranna A."/>
            <person name="Larjo A."/>
            <person name="Kivisto A."/>
            <person name="Santala V."/>
            <person name="Roos C."/>
            <person name="Karp M."/>
        </authorList>
    </citation>
    <scope>NUCLEOTIDE SEQUENCE [LARGE SCALE GENOMIC DNA]</scope>
    <source>
        <strain evidence="4">DSM 8682</strain>
    </source>
</reference>
<sequence length="515" mass="57168">MKREILYEYIPNKKTPISNMIDDNIVSVKNLLKDCDDVVYRQFKIGGDKGRDVFLFYVDGMAEKDLLNNFVLKPLMLMARMVDPTFEEIKDEIYEASKVAAMSVTDFKESDNIEDSVLAVLSGDTAIFVDGENKALVIATKFFPVRGVQEPTAETVIRGSRDGFTETIRMNTALVRRRIRDPRFKIKQKQIGVRSKTDIAIMYIDDIVDKQIVDEVIKKLDSINIDAILDSGYIQQYLEDRPLSLFPQVQTTERPDVVAAAVYEGRVGILVDNSPFALIVPVTLTAFFQSPEDYYSRSIVVSFVRVLRVLCGAIAILAPSLYIAITSFSPGIIPTKLALSIAATREGVPFPAFIEAIIMELTLELLREAGVRLPRPIGSTIGIVGGLVIGQAAVSAGIVSPIMVIVVAITAIASFSIPNYEVSAAFRLVRFILMVLASIYGLYGIVLGSIMVLIHLCNLKSFGVPFLAPIAPFEFSDIKDSLIVRMPWKYMIKRPKHIKPKDEIRQVGDENAEGQ</sequence>
<dbReference type="AlphaFoldDB" id="R7RPS3"/>
<dbReference type="InterPro" id="IPR004995">
    <property type="entry name" value="Spore_Ger"/>
</dbReference>
<keyword evidence="3" id="KW-1133">Transmembrane helix</keyword>
<dbReference type="Proteomes" id="UP000014923">
    <property type="component" value="Unassembled WGS sequence"/>
</dbReference>
<dbReference type="RefSeq" id="WP_018660212.1">
    <property type="nucleotide sequence ID" value="NZ_HF952018.1"/>
</dbReference>
<protein>
    <submittedName>
        <fullName evidence="4">Spore germination protein GerKA</fullName>
    </submittedName>
</protein>
<keyword evidence="2 3" id="KW-0472">Membrane</keyword>
<name>R7RPS3_9CLOT</name>
<keyword evidence="3" id="KW-0812">Transmembrane</keyword>
<organism evidence="4 5">
    <name type="scientific">Thermobrachium celere DSM 8682</name>
    <dbReference type="NCBI Taxonomy" id="941824"/>
    <lineage>
        <taxon>Bacteria</taxon>
        <taxon>Bacillati</taxon>
        <taxon>Bacillota</taxon>
        <taxon>Clostridia</taxon>
        <taxon>Eubacteriales</taxon>
        <taxon>Clostridiaceae</taxon>
        <taxon>Thermobrachium</taxon>
    </lineage>
</organism>
<feature type="transmembrane region" description="Helical" evidence="3">
    <location>
        <begin position="306"/>
        <end position="328"/>
    </location>
</feature>
<evidence type="ECO:0000256" key="1">
    <source>
        <dbReference type="ARBA" id="ARBA00005278"/>
    </source>
</evidence>
<evidence type="ECO:0000256" key="2">
    <source>
        <dbReference type="ARBA" id="ARBA00023136"/>
    </source>
</evidence>
<gene>
    <name evidence="4" type="ORF">TCEL_00130</name>
</gene>
<dbReference type="OrthoDB" id="9772630at2"/>
<dbReference type="Pfam" id="PF03323">
    <property type="entry name" value="GerA"/>
    <property type="match status" value="1"/>
</dbReference>
<evidence type="ECO:0000313" key="5">
    <source>
        <dbReference type="Proteomes" id="UP000014923"/>
    </source>
</evidence>
<keyword evidence="5" id="KW-1185">Reference proteome</keyword>
<accession>R7RPS3</accession>
<dbReference type="GO" id="GO:0016020">
    <property type="term" value="C:membrane"/>
    <property type="evidence" value="ECO:0007669"/>
    <property type="project" value="InterPro"/>
</dbReference>
<dbReference type="EMBL" id="CAVN010000085">
    <property type="protein sequence ID" value="CDF57235.1"/>
    <property type="molecule type" value="Genomic_DNA"/>
</dbReference>
<dbReference type="PANTHER" id="PTHR22550:SF5">
    <property type="entry name" value="LEUCINE ZIPPER PROTEIN 4"/>
    <property type="match status" value="1"/>
</dbReference>
<feature type="transmembrane region" description="Helical" evidence="3">
    <location>
        <begin position="402"/>
        <end position="420"/>
    </location>
</feature>
<dbReference type="PANTHER" id="PTHR22550">
    <property type="entry name" value="SPORE GERMINATION PROTEIN"/>
    <property type="match status" value="1"/>
</dbReference>
<feature type="transmembrane region" description="Helical" evidence="3">
    <location>
        <begin position="432"/>
        <end position="456"/>
    </location>
</feature>
<dbReference type="GO" id="GO:0009847">
    <property type="term" value="P:spore germination"/>
    <property type="evidence" value="ECO:0007669"/>
    <property type="project" value="InterPro"/>
</dbReference>
<evidence type="ECO:0000313" key="4">
    <source>
        <dbReference type="EMBL" id="CDF57235.1"/>
    </source>
</evidence>
<dbReference type="HOGENOM" id="CLU_021639_4_1_9"/>